<dbReference type="GO" id="GO:0031419">
    <property type="term" value="F:cobalamin binding"/>
    <property type="evidence" value="ECO:0007669"/>
    <property type="project" value="InterPro"/>
</dbReference>
<organism evidence="7">
    <name type="scientific">Candidatus Heimdallarchaeum aukensis</name>
    <dbReference type="NCBI Taxonomy" id="2876573"/>
    <lineage>
        <taxon>Archaea</taxon>
        <taxon>Promethearchaeati</taxon>
        <taxon>Candidatus Heimdallarchaeota</taxon>
        <taxon>Candidatus Heimdallarchaeia (ex Rinke et al. 2021) (nom. nud.)</taxon>
        <taxon>Candidatus Heimdallarchaeales</taxon>
        <taxon>Candidatus Heimdallarchaeaceae</taxon>
        <taxon>Candidatus Heimdallarchaeum</taxon>
    </lineage>
</organism>
<feature type="domain" description="Elp3/MiaA/NifB-like radical SAM core" evidence="6">
    <location>
        <begin position="175"/>
        <end position="398"/>
    </location>
</feature>
<proteinExistence type="predicted"/>
<evidence type="ECO:0000256" key="4">
    <source>
        <dbReference type="ARBA" id="ARBA00023004"/>
    </source>
</evidence>
<evidence type="ECO:0000256" key="1">
    <source>
        <dbReference type="ARBA" id="ARBA00001966"/>
    </source>
</evidence>
<dbReference type="Pfam" id="PF02310">
    <property type="entry name" value="B12-binding"/>
    <property type="match status" value="1"/>
</dbReference>
<dbReference type="PANTHER" id="PTHR43409:SF17">
    <property type="entry name" value="METHYLTHIOTRANSFERASE MJ0865-RELATED"/>
    <property type="match status" value="1"/>
</dbReference>
<dbReference type="InterPro" id="IPR006638">
    <property type="entry name" value="Elp3/MiaA/NifB-like_rSAM"/>
</dbReference>
<dbReference type="Gene3D" id="3.40.50.280">
    <property type="entry name" value="Cobalamin-binding domain"/>
    <property type="match status" value="1"/>
</dbReference>
<sequence length="435" mass="49386">MNNSALIFSLEKKNFYSITPLVASIDQNEKLDGFDILLESDVDSKKIQSYLERYDKVIFAFSFRTAQLEKIYSSMDDLYSNLKTQDLNKIIFVAGGSHPTGDPLSTLRLGFDYAFIGEGELSFSLFLEKWLNNDKLETTPGIAYLAEDKEKLIVNPSPPQIKLDDYPMISRQRKLFPPLEITRGCSFGCAFCQVPSIFNKKTRHRSPDVILETVQWMAKHKLDDIRFITPNSFGYLSQKPKETNEEEIIDLLTKIKNTDGIKRVFFGTFPGEVRPETVTQSIMTKLKKIVSNKKIAIGLQSGSDKILRMYHRGHSVEEGLRAIKYIRDAGFIPIVDFIFGLPDATEADEFQSIEVIKSLSKIGSKIRAHVFMPLPGSKLANAPVGKTSKKIRKELGKLSKQGVIEGNWTHQEKYAEETWKIIQKINSLSIIRKRG</sequence>
<keyword evidence="5" id="KW-0411">Iron-sulfur</keyword>
<dbReference type="GO" id="GO:0051536">
    <property type="term" value="F:iron-sulfur cluster binding"/>
    <property type="evidence" value="ECO:0007669"/>
    <property type="project" value="UniProtKB-KW"/>
</dbReference>
<evidence type="ECO:0000256" key="2">
    <source>
        <dbReference type="ARBA" id="ARBA00022691"/>
    </source>
</evidence>
<evidence type="ECO:0000256" key="5">
    <source>
        <dbReference type="ARBA" id="ARBA00023014"/>
    </source>
</evidence>
<keyword evidence="4" id="KW-0408">Iron</keyword>
<gene>
    <name evidence="7" type="ORF">K9W45_05945</name>
</gene>
<dbReference type="EMBL" id="CP084166">
    <property type="protein sequence ID" value="UJG42006.1"/>
    <property type="molecule type" value="Genomic_DNA"/>
</dbReference>
<comment type="cofactor">
    <cofactor evidence="1">
        <name>[4Fe-4S] cluster</name>
        <dbReference type="ChEBI" id="CHEBI:49883"/>
    </cofactor>
</comment>
<dbReference type="NCBIfam" id="TIGR04013">
    <property type="entry name" value="B12_SAM_MJ_1487"/>
    <property type="match status" value="1"/>
</dbReference>
<dbReference type="InterPro" id="IPR007197">
    <property type="entry name" value="rSAM"/>
</dbReference>
<dbReference type="SMART" id="SM00729">
    <property type="entry name" value="Elp3"/>
    <property type="match status" value="1"/>
</dbReference>
<dbReference type="CDD" id="cd01335">
    <property type="entry name" value="Radical_SAM"/>
    <property type="match status" value="1"/>
</dbReference>
<name>A0A9Y1BNE7_9ARCH</name>
<keyword evidence="3" id="KW-0479">Metal-binding</keyword>
<evidence type="ECO:0000259" key="6">
    <source>
        <dbReference type="SMART" id="SM00729"/>
    </source>
</evidence>
<dbReference type="SFLD" id="SFLDS00029">
    <property type="entry name" value="Radical_SAM"/>
    <property type="match status" value="1"/>
</dbReference>
<evidence type="ECO:0000313" key="7">
    <source>
        <dbReference type="EMBL" id="UJG42006.1"/>
    </source>
</evidence>
<accession>A0A9Y1BNE7</accession>
<evidence type="ECO:0000256" key="3">
    <source>
        <dbReference type="ARBA" id="ARBA00022723"/>
    </source>
</evidence>
<dbReference type="SUPFAM" id="SSF102114">
    <property type="entry name" value="Radical SAM enzymes"/>
    <property type="match status" value="1"/>
</dbReference>
<dbReference type="InterPro" id="IPR023404">
    <property type="entry name" value="rSAM_horseshoe"/>
</dbReference>
<dbReference type="InterPro" id="IPR058240">
    <property type="entry name" value="rSAM_sf"/>
</dbReference>
<dbReference type="SFLD" id="SFLDG01082">
    <property type="entry name" value="B12-binding_domain_containing"/>
    <property type="match status" value="1"/>
</dbReference>
<protein>
    <submittedName>
        <fullName evidence="7">TIGR04013 family B12-binding domain/radical SAM domain-containing protein</fullName>
    </submittedName>
</protein>
<reference evidence="7" key="1">
    <citation type="journal article" date="2022" name="Nat. Microbiol.">
        <title>Unique mobile elements and scalable gene flow at the prokaryote-eukaryote boundary revealed by circularized Asgard archaea genomes.</title>
        <authorList>
            <person name="Wu F."/>
            <person name="Speth D.R."/>
            <person name="Philosof A."/>
            <person name="Cremiere A."/>
            <person name="Narayanan A."/>
            <person name="Barco R.A."/>
            <person name="Connon S.A."/>
            <person name="Amend J.P."/>
            <person name="Antoshechkin I.A."/>
            <person name="Orphan V.J."/>
        </authorList>
    </citation>
    <scope>NUCLEOTIDE SEQUENCE</scope>
    <source>
        <strain evidence="7">PM71</strain>
    </source>
</reference>
<dbReference type="InterPro" id="IPR006158">
    <property type="entry name" value="Cobalamin-bd"/>
</dbReference>
<dbReference type="GO" id="GO:0003824">
    <property type="term" value="F:catalytic activity"/>
    <property type="evidence" value="ECO:0007669"/>
    <property type="project" value="InterPro"/>
</dbReference>
<dbReference type="Gene3D" id="3.80.30.20">
    <property type="entry name" value="tm_1862 like domain"/>
    <property type="match status" value="1"/>
</dbReference>
<dbReference type="InterPro" id="IPR023980">
    <property type="entry name" value="CHP04013_B12-bd/rSAM"/>
</dbReference>
<dbReference type="GO" id="GO:0046872">
    <property type="term" value="F:metal ion binding"/>
    <property type="evidence" value="ECO:0007669"/>
    <property type="project" value="UniProtKB-KW"/>
</dbReference>
<keyword evidence="2" id="KW-0949">S-adenosyl-L-methionine</keyword>
<dbReference type="Pfam" id="PF04055">
    <property type="entry name" value="Radical_SAM"/>
    <property type="match status" value="1"/>
</dbReference>
<dbReference type="AlphaFoldDB" id="A0A9Y1BNE7"/>
<dbReference type="PANTHER" id="PTHR43409">
    <property type="entry name" value="ANAEROBIC MAGNESIUM-PROTOPORPHYRIN IX MONOMETHYL ESTER CYCLASE-RELATED"/>
    <property type="match status" value="1"/>
</dbReference>
<dbReference type="InterPro" id="IPR051198">
    <property type="entry name" value="BchE-like"/>
</dbReference>
<dbReference type="Proteomes" id="UP001201020">
    <property type="component" value="Chromosome"/>
</dbReference>